<name>A0A3S5FH96_9PLAT</name>
<organism evidence="1 2">
    <name type="scientific">Protopolystoma xenopodis</name>
    <dbReference type="NCBI Taxonomy" id="117903"/>
    <lineage>
        <taxon>Eukaryota</taxon>
        <taxon>Metazoa</taxon>
        <taxon>Spiralia</taxon>
        <taxon>Lophotrochozoa</taxon>
        <taxon>Platyhelminthes</taxon>
        <taxon>Monogenea</taxon>
        <taxon>Polyopisthocotylea</taxon>
        <taxon>Polystomatidea</taxon>
        <taxon>Polystomatidae</taxon>
        <taxon>Protopolystoma</taxon>
    </lineage>
</organism>
<protein>
    <submittedName>
        <fullName evidence="1">Uncharacterized protein</fullName>
    </submittedName>
</protein>
<dbReference type="Proteomes" id="UP000784294">
    <property type="component" value="Unassembled WGS sequence"/>
</dbReference>
<sequence length="93" mass="9984">MLGEEIPSSIRPGDDGGILSISCRLAVLLTHSIPVNSEKRALLTQQKCEMNNQMVQMMASGYKVGVNASRSHVQLDVPNGLNCSSNRIISASD</sequence>
<dbReference type="AlphaFoldDB" id="A0A3S5FH96"/>
<gene>
    <name evidence="1" type="ORF">PXEA_LOCUS36539</name>
</gene>
<dbReference type="EMBL" id="CAAALY010278797">
    <property type="protein sequence ID" value="VEL43099.1"/>
    <property type="molecule type" value="Genomic_DNA"/>
</dbReference>
<evidence type="ECO:0000313" key="2">
    <source>
        <dbReference type="Proteomes" id="UP000784294"/>
    </source>
</evidence>
<keyword evidence="2" id="KW-1185">Reference proteome</keyword>
<accession>A0A3S5FH96</accession>
<evidence type="ECO:0000313" key="1">
    <source>
        <dbReference type="EMBL" id="VEL43099.1"/>
    </source>
</evidence>
<proteinExistence type="predicted"/>
<comment type="caution">
    <text evidence="1">The sequence shown here is derived from an EMBL/GenBank/DDBJ whole genome shotgun (WGS) entry which is preliminary data.</text>
</comment>
<reference evidence="1" key="1">
    <citation type="submission" date="2018-11" db="EMBL/GenBank/DDBJ databases">
        <authorList>
            <consortium name="Pathogen Informatics"/>
        </authorList>
    </citation>
    <scope>NUCLEOTIDE SEQUENCE</scope>
</reference>